<dbReference type="Gene3D" id="3.20.20.370">
    <property type="entry name" value="Glycoside hydrolase/deacetylase"/>
    <property type="match status" value="1"/>
</dbReference>
<dbReference type="InterPro" id="IPR011330">
    <property type="entry name" value="Glyco_hydro/deAcase_b/a-brl"/>
</dbReference>
<dbReference type="InterPro" id="IPR002509">
    <property type="entry name" value="NODB_dom"/>
</dbReference>
<dbReference type="SUPFAM" id="SSF88713">
    <property type="entry name" value="Glycoside hydrolase/deacetylase"/>
    <property type="match status" value="1"/>
</dbReference>
<evidence type="ECO:0000256" key="1">
    <source>
        <dbReference type="SAM" id="Phobius"/>
    </source>
</evidence>
<feature type="transmembrane region" description="Helical" evidence="1">
    <location>
        <begin position="7"/>
        <end position="24"/>
    </location>
</feature>
<keyword evidence="1" id="KW-0472">Membrane</keyword>
<keyword evidence="4" id="KW-1185">Reference proteome</keyword>
<proteinExistence type="predicted"/>
<feature type="domain" description="NodB homology" evidence="2">
    <location>
        <begin position="48"/>
        <end position="225"/>
    </location>
</feature>
<evidence type="ECO:0000259" key="2">
    <source>
        <dbReference type="PROSITE" id="PS51677"/>
    </source>
</evidence>
<dbReference type="GO" id="GO:0016020">
    <property type="term" value="C:membrane"/>
    <property type="evidence" value="ECO:0007669"/>
    <property type="project" value="TreeGrafter"/>
</dbReference>
<keyword evidence="1" id="KW-0812">Transmembrane</keyword>
<reference evidence="3 4" key="1">
    <citation type="submission" date="2017-02" db="EMBL/GenBank/DDBJ databases">
        <authorList>
            <person name="Peterson S.W."/>
        </authorList>
    </citation>
    <scope>NUCLEOTIDE SEQUENCE [LARGE SCALE GENOMIC DNA]</scope>
    <source>
        <strain evidence="3 4">M1</strain>
    </source>
</reference>
<protein>
    <submittedName>
        <fullName evidence="3">Probable sporulation protein, polysaccharide deacetylase family</fullName>
    </submittedName>
</protein>
<keyword evidence="1" id="KW-1133">Transmembrane helix</keyword>
<dbReference type="OrthoDB" id="9806342at2"/>
<organism evidence="3 4">
    <name type="scientific">Maledivibacter halophilus</name>
    <dbReference type="NCBI Taxonomy" id="36842"/>
    <lineage>
        <taxon>Bacteria</taxon>
        <taxon>Bacillati</taxon>
        <taxon>Bacillota</taxon>
        <taxon>Clostridia</taxon>
        <taxon>Peptostreptococcales</taxon>
        <taxon>Caminicellaceae</taxon>
        <taxon>Maledivibacter</taxon>
    </lineage>
</organism>
<dbReference type="PANTHER" id="PTHR10587:SF80">
    <property type="entry name" value="CHITOOLIGOSACCHARIDE DEACETYLASE"/>
    <property type="match status" value="1"/>
</dbReference>
<accession>A0A1T5LDI5</accession>
<dbReference type="GO" id="GO:0016810">
    <property type="term" value="F:hydrolase activity, acting on carbon-nitrogen (but not peptide) bonds"/>
    <property type="evidence" value="ECO:0007669"/>
    <property type="project" value="InterPro"/>
</dbReference>
<dbReference type="Pfam" id="PF01522">
    <property type="entry name" value="Polysacc_deac_1"/>
    <property type="match status" value="1"/>
</dbReference>
<dbReference type="STRING" id="36842.SAMN02194393_02806"/>
<gene>
    <name evidence="3" type="ORF">SAMN02194393_02806</name>
</gene>
<dbReference type="PROSITE" id="PS51677">
    <property type="entry name" value="NODB"/>
    <property type="match status" value="1"/>
</dbReference>
<dbReference type="RefSeq" id="WP_079492394.1">
    <property type="nucleotide sequence ID" value="NZ_FUZT01000006.1"/>
</dbReference>
<dbReference type="AlphaFoldDB" id="A0A1T5LDI5"/>
<dbReference type="Proteomes" id="UP000190285">
    <property type="component" value="Unassembled WGS sequence"/>
</dbReference>
<sequence>MERTFKTFIIPVFFLIILIVSFFMCNDSVLSVFKKNELQAIRKGYNKDYIAFTCNVDWGTEYIPSMLEIFEKHDVKITFFVSGRWSKNNPQMLKKINDMGHEIGNHGYGHRMHSKIGLEGNREEIVKTHNIVKDIIKKDMLYFAPPAGDYNDTTLKAANEFGYKTILWNIDTIDWRKDSTRDKIIKRVLNKPLEGSIVLMHPKEETIKALDYLIKTIKERNIKVGRVSDVLKTLD</sequence>
<dbReference type="InterPro" id="IPR050248">
    <property type="entry name" value="Polysacc_deacetylase_ArnD"/>
</dbReference>
<dbReference type="EMBL" id="FUZT01000006">
    <property type="protein sequence ID" value="SKC74043.1"/>
    <property type="molecule type" value="Genomic_DNA"/>
</dbReference>
<evidence type="ECO:0000313" key="4">
    <source>
        <dbReference type="Proteomes" id="UP000190285"/>
    </source>
</evidence>
<dbReference type="GO" id="GO:0005975">
    <property type="term" value="P:carbohydrate metabolic process"/>
    <property type="evidence" value="ECO:0007669"/>
    <property type="project" value="InterPro"/>
</dbReference>
<name>A0A1T5LDI5_9FIRM</name>
<dbReference type="PANTHER" id="PTHR10587">
    <property type="entry name" value="GLYCOSYL TRANSFERASE-RELATED"/>
    <property type="match status" value="1"/>
</dbReference>
<evidence type="ECO:0000313" key="3">
    <source>
        <dbReference type="EMBL" id="SKC74043.1"/>
    </source>
</evidence>
<dbReference type="CDD" id="cd10950">
    <property type="entry name" value="CE4_BsYlxY_like"/>
    <property type="match status" value="1"/>
</dbReference>